<comment type="caution">
    <text evidence="4">The sequence shown here is derived from an EMBL/GenBank/DDBJ whole genome shotgun (WGS) entry which is preliminary data.</text>
</comment>
<dbReference type="RefSeq" id="WP_257719236.1">
    <property type="nucleotide sequence ID" value="NZ_JANJOU010000037.1"/>
</dbReference>
<name>A0ABT1XBT3_9PROT</name>
<sequence length="792" mass="83624">MPDTALPPDGWIGRPMPRAATRRLIEGRGRYTDDNAAKGELHAAFLRSPFPHAAFGITGRDAARALPGVRAVLTAEDLAPFCRSWRTESRAFPGLVSPEQGPLARERAVYQGEPVALVLAASRAIAEDALELVEVEWDELPAVTDPAKALDAASPSTHQGLTSNLAWRTEFGGGDVEAAFASAALVVEERFTFTRHTGVPLESRSVLATYDPAAEALEVRMSHQIPHQMQVHLADLLDLPMGRVRVIAGDVGGGFGIKMHVYPDEVAICAASRLTGRPVRYVCDRIEALMADIHAREHVMQARMAVDAEGRILAFDADDIQGLGAYSIYPRSSTVEAMSVLRTVGAPYHFGAYRARLRCALQNKVPTGQYRSVGHPIGCATTERLMDLAAAARGEDPLEFRRRNFLPEAMMPWTNPAGGRMAELSHTATLAEFERLLDLPGLRAEIAAMRARGRCVGLGFSAVVEYTASGPGAYGPAHVPVAAMDTVVVTLEPTGDVVARASVAEIGQGIQQGIVQVVADAVGVPPSHVTIHTGDTASAPHGGGAWASRGAGVGGEAAWGAGRKLRAEILKTAAALLQSAPEALDLRGGQVVDANGTPRMALADLASTVFFRGHELPGGVQPQFTATHQFRREEDVFLTTNGLQASLVEVDPDTGIVTPLRHWVVGDCGRLLNPLLVEEQVRGGVVQGIGEALLEACRYDPGNGQFLTGTLADYLLPMADNACDITVGHVETPYSGSALGAKGAGEAGTCGAPAAVLNAVNDALASRGARVSELPITPTVILRALGTLEASE</sequence>
<dbReference type="InterPro" id="IPR036856">
    <property type="entry name" value="Ald_Oxase/Xan_DH_a/b_sf"/>
</dbReference>
<reference evidence="4 5" key="1">
    <citation type="submission" date="2022-06" db="EMBL/GenBank/DDBJ databases">
        <title>Roseomonas CN29.</title>
        <authorList>
            <person name="Cheng Y."/>
            <person name="He X."/>
        </authorList>
    </citation>
    <scope>NUCLEOTIDE SEQUENCE [LARGE SCALE GENOMIC DNA]</scope>
    <source>
        <strain evidence="4 5">CN29</strain>
    </source>
</reference>
<dbReference type="Pfam" id="PF02738">
    <property type="entry name" value="MoCoBD_1"/>
    <property type="match status" value="1"/>
</dbReference>
<evidence type="ECO:0000259" key="3">
    <source>
        <dbReference type="SMART" id="SM01008"/>
    </source>
</evidence>
<dbReference type="InterPro" id="IPR000674">
    <property type="entry name" value="Ald_Oxase/Xan_DH_a/b"/>
</dbReference>
<dbReference type="SUPFAM" id="SSF54665">
    <property type="entry name" value="CO dehydrogenase molybdoprotein N-domain-like"/>
    <property type="match status" value="1"/>
</dbReference>
<evidence type="ECO:0000256" key="1">
    <source>
        <dbReference type="ARBA" id="ARBA00022505"/>
    </source>
</evidence>
<keyword evidence="1" id="KW-0500">Molybdenum</keyword>
<dbReference type="Pfam" id="PF20256">
    <property type="entry name" value="MoCoBD_2"/>
    <property type="match status" value="1"/>
</dbReference>
<proteinExistence type="predicted"/>
<feature type="domain" description="Aldehyde oxidase/xanthine dehydrogenase a/b hammerhead" evidence="3">
    <location>
        <begin position="26"/>
        <end position="141"/>
    </location>
</feature>
<gene>
    <name evidence="4" type="ORF">NRP21_26400</name>
</gene>
<protein>
    <submittedName>
        <fullName evidence="4">Xanthine dehydrogenase family protein molybdopterin-binding subunit</fullName>
    </submittedName>
</protein>
<dbReference type="InterPro" id="IPR046867">
    <property type="entry name" value="AldOxase/xan_DH_MoCoBD2"/>
</dbReference>
<dbReference type="SUPFAM" id="SSF56003">
    <property type="entry name" value="Molybdenum cofactor-binding domain"/>
    <property type="match status" value="1"/>
</dbReference>
<evidence type="ECO:0000313" key="5">
    <source>
        <dbReference type="Proteomes" id="UP001524642"/>
    </source>
</evidence>
<dbReference type="EMBL" id="JANJOU010000037">
    <property type="protein sequence ID" value="MCR0985588.1"/>
    <property type="molecule type" value="Genomic_DNA"/>
</dbReference>
<dbReference type="PANTHER" id="PTHR11908">
    <property type="entry name" value="XANTHINE DEHYDROGENASE"/>
    <property type="match status" value="1"/>
</dbReference>
<keyword evidence="5" id="KW-1185">Reference proteome</keyword>
<accession>A0ABT1XBT3</accession>
<dbReference type="Gene3D" id="3.90.1170.50">
    <property type="entry name" value="Aldehyde oxidase/xanthine dehydrogenase, a/b hammerhead"/>
    <property type="match status" value="1"/>
</dbReference>
<dbReference type="Pfam" id="PF01315">
    <property type="entry name" value="Ald_Xan_dh_C"/>
    <property type="match status" value="1"/>
</dbReference>
<dbReference type="InterPro" id="IPR016208">
    <property type="entry name" value="Ald_Oxase/xanthine_DH-like"/>
</dbReference>
<dbReference type="Gene3D" id="3.30.365.10">
    <property type="entry name" value="Aldehyde oxidase/xanthine dehydrogenase, molybdopterin binding domain"/>
    <property type="match status" value="4"/>
</dbReference>
<dbReference type="PANTHER" id="PTHR11908:SF132">
    <property type="entry name" value="ALDEHYDE OXIDASE 1-RELATED"/>
    <property type="match status" value="1"/>
</dbReference>
<dbReference type="Proteomes" id="UP001524642">
    <property type="component" value="Unassembled WGS sequence"/>
</dbReference>
<dbReference type="InterPro" id="IPR037165">
    <property type="entry name" value="AldOxase/xan_DH_Mopterin-bd_sf"/>
</dbReference>
<evidence type="ECO:0000313" key="4">
    <source>
        <dbReference type="EMBL" id="MCR0985588.1"/>
    </source>
</evidence>
<dbReference type="SMART" id="SM01008">
    <property type="entry name" value="Ald_Xan_dh_C"/>
    <property type="match status" value="1"/>
</dbReference>
<dbReference type="InterPro" id="IPR008274">
    <property type="entry name" value="AldOxase/xan_DH_MoCoBD1"/>
</dbReference>
<organism evidence="4 5">
    <name type="scientific">Roseomonas populi</name>
    <dbReference type="NCBI Taxonomy" id="3121582"/>
    <lineage>
        <taxon>Bacteria</taxon>
        <taxon>Pseudomonadati</taxon>
        <taxon>Pseudomonadota</taxon>
        <taxon>Alphaproteobacteria</taxon>
        <taxon>Acetobacterales</taxon>
        <taxon>Roseomonadaceae</taxon>
        <taxon>Roseomonas</taxon>
    </lineage>
</organism>
<evidence type="ECO:0000256" key="2">
    <source>
        <dbReference type="ARBA" id="ARBA00023002"/>
    </source>
</evidence>
<keyword evidence="2" id="KW-0560">Oxidoreductase</keyword>